<feature type="domain" description="Rhodanese" evidence="1">
    <location>
        <begin position="15"/>
        <end position="117"/>
    </location>
</feature>
<accession>A0A5C7EMU2</accession>
<evidence type="ECO:0000259" key="1">
    <source>
        <dbReference type="PROSITE" id="PS50206"/>
    </source>
</evidence>
<dbReference type="CDD" id="cd01522">
    <property type="entry name" value="RHOD_1"/>
    <property type="match status" value="1"/>
</dbReference>
<proteinExistence type="predicted"/>
<dbReference type="EMBL" id="VPFL01000004">
    <property type="protein sequence ID" value="TXF12919.1"/>
    <property type="molecule type" value="Genomic_DNA"/>
</dbReference>
<dbReference type="PANTHER" id="PTHR45431">
    <property type="entry name" value="RHODANESE-LIKE DOMAIN-CONTAINING PROTEIN 15, CHLOROPLASTIC"/>
    <property type="match status" value="1"/>
</dbReference>
<dbReference type="InterPro" id="IPR036873">
    <property type="entry name" value="Rhodanese-like_dom_sf"/>
</dbReference>
<dbReference type="Pfam" id="PF00581">
    <property type="entry name" value="Rhodanese"/>
    <property type="match status" value="1"/>
</dbReference>
<dbReference type="PROSITE" id="PS50206">
    <property type="entry name" value="RHODANESE_3"/>
    <property type="match status" value="1"/>
</dbReference>
<dbReference type="InterPro" id="IPR001763">
    <property type="entry name" value="Rhodanese-like_dom"/>
</dbReference>
<dbReference type="AlphaFoldDB" id="A0A5C7EMU2"/>
<evidence type="ECO:0000313" key="3">
    <source>
        <dbReference type="Proteomes" id="UP000321201"/>
    </source>
</evidence>
<protein>
    <submittedName>
        <fullName evidence="2">Rhodanese-like domain-containing protein</fullName>
    </submittedName>
</protein>
<reference evidence="2 3" key="1">
    <citation type="submission" date="2019-08" db="EMBL/GenBank/DDBJ databases">
        <title>Pelomicrobium methylotrophicum gen. nov., sp. nov. a moderately thermophilic, facultatively anaerobic, lithoautotrophic and methylotrophic bacterium isolated from a terrestrial mud volcano.</title>
        <authorList>
            <person name="Slobodkina G.B."/>
            <person name="Merkel A.Y."/>
            <person name="Slobodkin A.I."/>
        </authorList>
    </citation>
    <scope>NUCLEOTIDE SEQUENCE [LARGE SCALE GENOMIC DNA]</scope>
    <source>
        <strain evidence="2 3">SM250</strain>
    </source>
</reference>
<evidence type="ECO:0000313" key="2">
    <source>
        <dbReference type="EMBL" id="TXF12919.1"/>
    </source>
</evidence>
<dbReference type="Proteomes" id="UP000321201">
    <property type="component" value="Unassembled WGS sequence"/>
</dbReference>
<dbReference type="SUPFAM" id="SSF52821">
    <property type="entry name" value="Rhodanese/Cell cycle control phosphatase"/>
    <property type="match status" value="1"/>
</dbReference>
<name>A0A5C7EMU2_9PROT</name>
<comment type="caution">
    <text evidence="2">The sequence shown here is derived from an EMBL/GenBank/DDBJ whole genome shotgun (WGS) entry which is preliminary data.</text>
</comment>
<dbReference type="OrthoDB" id="9815890at2"/>
<dbReference type="Gene3D" id="3.40.250.10">
    <property type="entry name" value="Rhodanese-like domain"/>
    <property type="match status" value="1"/>
</dbReference>
<dbReference type="InParanoid" id="A0A5C7EMU2"/>
<dbReference type="InterPro" id="IPR052367">
    <property type="entry name" value="Thiosulfate_ST/Rhodanese-like"/>
</dbReference>
<sequence>MKHLTPKQAYEFLQSNPDALFIDCRSEMEYLFVGHPVGALHVSWNDGPDWEVNPHFVGQVKKLAGTDHASRPIVLICRSGNRSAEAGEALEKAGFKHVYNVTHGFEGDLDEKHHRSTKNGWRFEGLPWEQC</sequence>
<dbReference type="SMART" id="SM00450">
    <property type="entry name" value="RHOD"/>
    <property type="match status" value="1"/>
</dbReference>
<keyword evidence="3" id="KW-1185">Reference proteome</keyword>
<dbReference type="PANTHER" id="PTHR45431:SF3">
    <property type="entry name" value="RHODANESE-LIKE DOMAIN-CONTAINING PROTEIN 15, CHLOROPLASTIC"/>
    <property type="match status" value="1"/>
</dbReference>
<dbReference type="RefSeq" id="WP_147799001.1">
    <property type="nucleotide sequence ID" value="NZ_VPFL01000004.1"/>
</dbReference>
<organism evidence="2 3">
    <name type="scientific">Pelomicrobium methylotrophicum</name>
    <dbReference type="NCBI Taxonomy" id="2602750"/>
    <lineage>
        <taxon>Bacteria</taxon>
        <taxon>Pseudomonadati</taxon>
        <taxon>Pseudomonadota</taxon>
        <taxon>Hydrogenophilia</taxon>
        <taxon>Hydrogenophilia incertae sedis</taxon>
        <taxon>Pelomicrobium</taxon>
    </lineage>
</organism>
<gene>
    <name evidence="2" type="ORF">FR698_04645</name>
</gene>